<keyword evidence="3" id="KW-1185">Reference proteome</keyword>
<keyword evidence="1" id="KW-0812">Transmembrane</keyword>
<dbReference type="Pfam" id="PF14356">
    <property type="entry name" value="DUF4403"/>
    <property type="match status" value="1"/>
</dbReference>
<evidence type="ECO:0000313" key="3">
    <source>
        <dbReference type="Proteomes" id="UP000527143"/>
    </source>
</evidence>
<feature type="transmembrane region" description="Helical" evidence="1">
    <location>
        <begin position="17"/>
        <end position="38"/>
    </location>
</feature>
<keyword evidence="1" id="KW-1133">Transmembrane helix</keyword>
<dbReference type="EMBL" id="JACIJF010000008">
    <property type="protein sequence ID" value="MBB5711580.1"/>
    <property type="molecule type" value="Genomic_DNA"/>
</dbReference>
<evidence type="ECO:0000256" key="1">
    <source>
        <dbReference type="SAM" id="Phobius"/>
    </source>
</evidence>
<gene>
    <name evidence="2" type="ORF">FHT02_002826</name>
</gene>
<accession>A0A840YNL8</accession>
<dbReference type="InterPro" id="IPR025515">
    <property type="entry name" value="DUF4403"/>
</dbReference>
<keyword evidence="1" id="KW-0472">Membrane</keyword>
<evidence type="ECO:0008006" key="4">
    <source>
        <dbReference type="Google" id="ProtNLM"/>
    </source>
</evidence>
<comment type="caution">
    <text evidence="2">The sequence shown here is derived from an EMBL/GenBank/DDBJ whole genome shotgun (WGS) entry which is preliminary data.</text>
</comment>
<sequence length="513" mass="55765">MASAQPLPHRPFGRRRFWIIGVALAMLFVSVAMIVAIGSHKAEPPPRVTDPIQAPRQLSALAVPLDVDTAILSQALEREIPHTLWSINRQVKECVPPARVKLLGAKIKVTPALGCAVVGTVTRAPIRLRGNGEEIIADVPIHARISARDVGGVLAGETATGSAMAHARIRLALQNDWSVRATVRLAYDWTDAPGIDFLGQRITFTDQADARLQPIVRDLERTLPREVAKLDIRARVADAWAQSFTSLQLNADNPPVWMRITPQRLRYGGYRFSGKTLRLRLGMEALTETFVGPRPQNPAAIPLPPLSREGGGEQLRFFIPVIADYAQLEPVILKALVKRSLRPFHVPGIGQVVARFENVTAYATTGGRLALGITLAARREAQREQTRGLVWITAQPVNAANSQRVGFTQLAVDGDTDGVGGDLLVRLVNAPGVSRAVADSLTQNFTDDFHELLGKVQRAVVEKRAGDFVIRADIGQVRTGVLQAGGQGLYLPVWADGSARITYVPNGGSRSRR</sequence>
<dbReference type="Proteomes" id="UP000527143">
    <property type="component" value="Unassembled WGS sequence"/>
</dbReference>
<organism evidence="2 3">
    <name type="scientific">Sphingomonas xinjiangensis</name>
    <dbReference type="NCBI Taxonomy" id="643568"/>
    <lineage>
        <taxon>Bacteria</taxon>
        <taxon>Pseudomonadati</taxon>
        <taxon>Pseudomonadota</taxon>
        <taxon>Alphaproteobacteria</taxon>
        <taxon>Sphingomonadales</taxon>
        <taxon>Sphingomonadaceae</taxon>
        <taxon>Sphingomonas</taxon>
    </lineage>
</organism>
<evidence type="ECO:0000313" key="2">
    <source>
        <dbReference type="EMBL" id="MBB5711580.1"/>
    </source>
</evidence>
<proteinExistence type="predicted"/>
<name>A0A840YNL8_9SPHN</name>
<reference evidence="2 3" key="1">
    <citation type="submission" date="2020-08" db="EMBL/GenBank/DDBJ databases">
        <title>Genomic Encyclopedia of Type Strains, Phase IV (KMG-IV): sequencing the most valuable type-strain genomes for metagenomic binning, comparative biology and taxonomic classification.</title>
        <authorList>
            <person name="Goeker M."/>
        </authorList>
    </citation>
    <scope>NUCLEOTIDE SEQUENCE [LARGE SCALE GENOMIC DNA]</scope>
    <source>
        <strain evidence="2 3">DSM 26736</strain>
    </source>
</reference>
<dbReference type="AlphaFoldDB" id="A0A840YNL8"/>
<protein>
    <recommendedName>
        <fullName evidence="4">DUF4403 family protein</fullName>
    </recommendedName>
</protein>